<feature type="domain" description="MIP18 family-like" evidence="1">
    <location>
        <begin position="13"/>
        <end position="84"/>
    </location>
</feature>
<dbReference type="PANTHER" id="PTHR42831:SF1">
    <property type="entry name" value="FE-S PROTEIN MATURATION AUXILIARY FACTOR YITW"/>
    <property type="match status" value="1"/>
</dbReference>
<dbReference type="InterPro" id="IPR034904">
    <property type="entry name" value="FSCA_dom_sf"/>
</dbReference>
<dbReference type="Pfam" id="PF01883">
    <property type="entry name" value="FeS_assembly_P"/>
    <property type="match status" value="1"/>
</dbReference>
<dbReference type="SUPFAM" id="SSF117916">
    <property type="entry name" value="Fe-S cluster assembly (FSCA) domain-like"/>
    <property type="match status" value="1"/>
</dbReference>
<dbReference type="EMBL" id="SMGO01000002">
    <property type="protein sequence ID" value="TCK83235.1"/>
    <property type="molecule type" value="Genomic_DNA"/>
</dbReference>
<evidence type="ECO:0000313" key="3">
    <source>
        <dbReference type="Proteomes" id="UP000294616"/>
    </source>
</evidence>
<dbReference type="AlphaFoldDB" id="A0A4R1LVW5"/>
<sequence length="108" mass="12039">MEMIVLDKLGVADQIKEVLETVFDPEIPVNIIELGLVYEIITKEDGTAKVIMTLTAPNCPVVDSIINEVQEKVESVEGVKNALVELSFDPPWEKSFMSDEARLELGFM</sequence>
<dbReference type="Proteomes" id="UP000294616">
    <property type="component" value="Unassembled WGS sequence"/>
</dbReference>
<dbReference type="InterPro" id="IPR002744">
    <property type="entry name" value="MIP18-like"/>
</dbReference>
<proteinExistence type="predicted"/>
<organism evidence="2 3">
    <name type="scientific">Albibacterium bauzanense</name>
    <dbReference type="NCBI Taxonomy" id="653929"/>
    <lineage>
        <taxon>Bacteria</taxon>
        <taxon>Pseudomonadati</taxon>
        <taxon>Bacteroidota</taxon>
        <taxon>Sphingobacteriia</taxon>
        <taxon>Sphingobacteriales</taxon>
        <taxon>Sphingobacteriaceae</taxon>
        <taxon>Albibacterium</taxon>
    </lineage>
</organism>
<name>A0A4R1LVW5_9SPHI</name>
<evidence type="ECO:0000259" key="1">
    <source>
        <dbReference type="Pfam" id="PF01883"/>
    </source>
</evidence>
<protein>
    <submittedName>
        <fullName evidence="2">FeS assembly SUF system protein</fullName>
    </submittedName>
</protein>
<gene>
    <name evidence="2" type="ORF">C8N28_1825</name>
</gene>
<dbReference type="PANTHER" id="PTHR42831">
    <property type="entry name" value="FE-S PROTEIN MATURATION AUXILIARY FACTOR YITW"/>
    <property type="match status" value="1"/>
</dbReference>
<comment type="caution">
    <text evidence="2">The sequence shown here is derived from an EMBL/GenBank/DDBJ whole genome shotgun (WGS) entry which is preliminary data.</text>
</comment>
<keyword evidence="3" id="KW-1185">Reference proteome</keyword>
<evidence type="ECO:0000313" key="2">
    <source>
        <dbReference type="EMBL" id="TCK83235.1"/>
    </source>
</evidence>
<dbReference type="Gene3D" id="3.30.300.130">
    <property type="entry name" value="Fe-S cluster assembly (FSCA)"/>
    <property type="match status" value="1"/>
</dbReference>
<reference evidence="2 3" key="1">
    <citation type="submission" date="2019-03" db="EMBL/GenBank/DDBJ databases">
        <title>Genomic Encyclopedia of Archaeal and Bacterial Type Strains, Phase II (KMG-II): from individual species to whole genera.</title>
        <authorList>
            <person name="Goeker M."/>
        </authorList>
    </citation>
    <scope>NUCLEOTIDE SEQUENCE [LARGE SCALE GENOMIC DNA]</scope>
    <source>
        <strain evidence="2 3">DSM 22554</strain>
    </source>
</reference>
<accession>A0A4R1LVW5</accession>
<dbReference type="InterPro" id="IPR052339">
    <property type="entry name" value="Fe-S_Maturation_MIP18"/>
</dbReference>